<keyword evidence="2" id="KW-1185">Reference proteome</keyword>
<accession>A0ACC2BP49</accession>
<sequence length="426" mass="46668">MRHANSSTVVLIFLMLLLLLLFRAFLIGYRIDLIRVEAAEIFQYRCFPAIFSFGDDWADTGNAQALYPAHLEAENLPYGMTYFGKPAHRLSDGRLLIDFFAQAFGMPFLNSYAVGIVPSLRHGVNFAVAGTTASSLTLQVPYPLSLQVDWLYKFRLDVMAALNQPEVTQPLPENDNFQNGLYIVSSGLNDYRHAFVSQNLSVAQAVELVPSIVSRINATIQVILKAGGAKYIMVMNLPPLGCSPEFLTLFASLDTNDYDAAGCLKLYNTVAQLHNQLLNNSLQVIRSSLNATSELGRKVIAYVDYYQLMFDVIENPQAHGLEVALQACCGSNGPYNYNATVPCGKEVLRDDGTTITATVCSDPSSFVSWDGIHTTEAFNSYAAKNILAGNYTLPADDSQSLFASCPLNFAMQSQCSEVGGLNFGCI</sequence>
<protein>
    <submittedName>
        <fullName evidence="1">Uncharacterized protein</fullName>
    </submittedName>
</protein>
<reference evidence="2" key="1">
    <citation type="journal article" date="2024" name="Proc. Natl. Acad. Sci. U.S.A.">
        <title>Extraordinary preservation of gene collinearity over three hundred million years revealed in homosporous lycophytes.</title>
        <authorList>
            <person name="Li C."/>
            <person name="Wickell D."/>
            <person name="Kuo L.Y."/>
            <person name="Chen X."/>
            <person name="Nie B."/>
            <person name="Liao X."/>
            <person name="Peng D."/>
            <person name="Ji J."/>
            <person name="Jenkins J."/>
            <person name="Williams M."/>
            <person name="Shu S."/>
            <person name="Plott C."/>
            <person name="Barry K."/>
            <person name="Rajasekar S."/>
            <person name="Grimwood J."/>
            <person name="Han X."/>
            <person name="Sun S."/>
            <person name="Hou Z."/>
            <person name="He W."/>
            <person name="Dai G."/>
            <person name="Sun C."/>
            <person name="Schmutz J."/>
            <person name="Leebens-Mack J.H."/>
            <person name="Li F.W."/>
            <person name="Wang L."/>
        </authorList>
    </citation>
    <scope>NUCLEOTIDE SEQUENCE [LARGE SCALE GENOMIC DNA]</scope>
    <source>
        <strain evidence="2">cv. PW_Plant_1</strain>
    </source>
</reference>
<evidence type="ECO:0000313" key="2">
    <source>
        <dbReference type="Proteomes" id="UP001162992"/>
    </source>
</evidence>
<organism evidence="1 2">
    <name type="scientific">Diphasiastrum complanatum</name>
    <name type="common">Issler's clubmoss</name>
    <name type="synonym">Lycopodium complanatum</name>
    <dbReference type="NCBI Taxonomy" id="34168"/>
    <lineage>
        <taxon>Eukaryota</taxon>
        <taxon>Viridiplantae</taxon>
        <taxon>Streptophyta</taxon>
        <taxon>Embryophyta</taxon>
        <taxon>Tracheophyta</taxon>
        <taxon>Lycopodiopsida</taxon>
        <taxon>Lycopodiales</taxon>
        <taxon>Lycopodiaceae</taxon>
        <taxon>Lycopodioideae</taxon>
        <taxon>Diphasiastrum</taxon>
    </lineage>
</organism>
<comment type="caution">
    <text evidence="1">The sequence shown here is derived from an EMBL/GenBank/DDBJ whole genome shotgun (WGS) entry which is preliminary data.</text>
</comment>
<gene>
    <name evidence="1" type="ORF">O6H91_14G047900</name>
</gene>
<dbReference type="EMBL" id="CM055105">
    <property type="protein sequence ID" value="KAJ7531535.1"/>
    <property type="molecule type" value="Genomic_DNA"/>
</dbReference>
<proteinExistence type="predicted"/>
<evidence type="ECO:0000313" key="1">
    <source>
        <dbReference type="EMBL" id="KAJ7531535.1"/>
    </source>
</evidence>
<name>A0ACC2BP49_DIPCM</name>
<dbReference type="Proteomes" id="UP001162992">
    <property type="component" value="Chromosome 14"/>
</dbReference>